<reference evidence="1 2" key="1">
    <citation type="submission" date="2018-02" db="EMBL/GenBank/DDBJ databases">
        <title>Solimicrobium silvestre gen. nov., sp. nov., isolated from alpine forest soil.</title>
        <authorList>
            <person name="Margesin R."/>
            <person name="Albuquerque L."/>
            <person name="Zhang D.-C."/>
            <person name="Froufe H.J.C."/>
            <person name="Severino R."/>
            <person name="Roxo I."/>
            <person name="Egas C."/>
            <person name="Da Costa M.S."/>
        </authorList>
    </citation>
    <scope>NUCLEOTIDE SEQUENCE [LARGE SCALE GENOMIC DNA]</scope>
    <source>
        <strain evidence="1 2">S20-91</strain>
    </source>
</reference>
<evidence type="ECO:0000313" key="2">
    <source>
        <dbReference type="Proteomes" id="UP000237839"/>
    </source>
</evidence>
<proteinExistence type="predicted"/>
<dbReference type="AlphaFoldDB" id="A0A2S9GYV9"/>
<protein>
    <recommendedName>
        <fullName evidence="3">PEGA domain-containing protein</fullName>
    </recommendedName>
</protein>
<evidence type="ECO:0008006" key="3">
    <source>
        <dbReference type="Google" id="ProtNLM"/>
    </source>
</evidence>
<dbReference type="OrthoDB" id="5194128at2"/>
<dbReference type="EMBL" id="PUGF01000010">
    <property type="protein sequence ID" value="PRC92909.1"/>
    <property type="molecule type" value="Genomic_DNA"/>
</dbReference>
<dbReference type="RefSeq" id="WP_105531984.1">
    <property type="nucleotide sequence ID" value="NZ_PUGF01000010.1"/>
</dbReference>
<gene>
    <name evidence="1" type="ORF">S2091_2326</name>
</gene>
<accession>A0A2S9GYV9</accession>
<keyword evidence="2" id="KW-1185">Reference proteome</keyword>
<name>A0A2S9GYV9_9BURK</name>
<dbReference type="Proteomes" id="UP000237839">
    <property type="component" value="Unassembled WGS sequence"/>
</dbReference>
<sequence length="101" mass="11443">MSKLIVQRHKAIWQDAARDYVILVDGKELGRVGNGSEIEIQIKPGTHTVQLKIDWCRSPKITITVATEQAITLDCGPNSTPLLALIYIIFLRKNYLWLRAN</sequence>
<comment type="caution">
    <text evidence="1">The sequence shown here is derived from an EMBL/GenBank/DDBJ whole genome shotgun (WGS) entry which is preliminary data.</text>
</comment>
<organism evidence="1 2">
    <name type="scientific">Solimicrobium silvestre</name>
    <dbReference type="NCBI Taxonomy" id="2099400"/>
    <lineage>
        <taxon>Bacteria</taxon>
        <taxon>Pseudomonadati</taxon>
        <taxon>Pseudomonadota</taxon>
        <taxon>Betaproteobacteria</taxon>
        <taxon>Burkholderiales</taxon>
        <taxon>Oxalobacteraceae</taxon>
        <taxon>Solimicrobium</taxon>
    </lineage>
</organism>
<evidence type="ECO:0000313" key="1">
    <source>
        <dbReference type="EMBL" id="PRC92909.1"/>
    </source>
</evidence>